<dbReference type="EMBL" id="CALSGD010001443">
    <property type="protein sequence ID" value="CAH6791358.1"/>
    <property type="molecule type" value="Genomic_DNA"/>
</dbReference>
<comment type="caution">
    <text evidence="1">The sequence shown here is derived from an EMBL/GenBank/DDBJ whole genome shotgun (WGS) entry which is preliminary data.</text>
</comment>
<evidence type="ECO:0000313" key="2">
    <source>
        <dbReference type="Proteomes" id="UP001152836"/>
    </source>
</evidence>
<protein>
    <submittedName>
        <fullName evidence="1">Cpne8 protein</fullName>
    </submittedName>
</protein>
<dbReference type="AlphaFoldDB" id="A0AAU9ZI18"/>
<dbReference type="Proteomes" id="UP001152836">
    <property type="component" value="Unassembled WGS sequence"/>
</dbReference>
<keyword evidence="2" id="KW-1185">Reference proteome</keyword>
<organism evidence="1 2">
    <name type="scientific">Phodopus roborovskii</name>
    <name type="common">Roborovski's desert hamster</name>
    <name type="synonym">Cricetulus roborovskii</name>
    <dbReference type="NCBI Taxonomy" id="109678"/>
    <lineage>
        <taxon>Eukaryota</taxon>
        <taxon>Metazoa</taxon>
        <taxon>Chordata</taxon>
        <taxon>Craniata</taxon>
        <taxon>Vertebrata</taxon>
        <taxon>Euteleostomi</taxon>
        <taxon>Mammalia</taxon>
        <taxon>Eutheria</taxon>
        <taxon>Euarchontoglires</taxon>
        <taxon>Glires</taxon>
        <taxon>Rodentia</taxon>
        <taxon>Myomorpha</taxon>
        <taxon>Muroidea</taxon>
        <taxon>Cricetidae</taxon>
        <taxon>Cricetinae</taxon>
        <taxon>Phodopus</taxon>
    </lineage>
</organism>
<gene>
    <name evidence="1" type="primary">Cpne8</name>
    <name evidence="1" type="ORF">PHOROB_LOCUS8507</name>
</gene>
<sequence>MWARDKCSASPLEMDSRYTSAAGIGDLNQLSAAIPATRVEVSVSCSCDSAKGDPVTAIYHSNTVGGQELSRKALSERTHFGKDRKITIENQSQIYSSFY</sequence>
<evidence type="ECO:0000313" key="1">
    <source>
        <dbReference type="EMBL" id="CAH6791358.1"/>
    </source>
</evidence>
<accession>A0AAU9ZI18</accession>
<name>A0AAU9ZI18_PHORO</name>
<reference evidence="1" key="1">
    <citation type="submission" date="2022-06" db="EMBL/GenBank/DDBJ databases">
        <authorList>
            <person name="Andreotti S."/>
            <person name="Wyler E."/>
        </authorList>
    </citation>
    <scope>NUCLEOTIDE SEQUENCE</scope>
</reference>
<proteinExistence type="predicted"/>